<dbReference type="GO" id="GO:0003677">
    <property type="term" value="F:DNA binding"/>
    <property type="evidence" value="ECO:0007669"/>
    <property type="project" value="UniProtKB-KW"/>
</dbReference>
<dbReference type="InterPro" id="IPR001387">
    <property type="entry name" value="Cro/C1-type_HTH"/>
</dbReference>
<dbReference type="OrthoDB" id="4516646at2"/>
<name>A0A1I5XAD3_9PSEU</name>
<dbReference type="InterPro" id="IPR050807">
    <property type="entry name" value="TransReg_Diox_bact_type"/>
</dbReference>
<dbReference type="Proteomes" id="UP000199137">
    <property type="component" value="Unassembled WGS sequence"/>
</dbReference>
<dbReference type="Pfam" id="PF01381">
    <property type="entry name" value="HTH_3"/>
    <property type="match status" value="1"/>
</dbReference>
<evidence type="ECO:0000313" key="3">
    <source>
        <dbReference type="EMBL" id="SFQ28806.1"/>
    </source>
</evidence>
<dbReference type="SUPFAM" id="SSF47413">
    <property type="entry name" value="lambda repressor-like DNA-binding domains"/>
    <property type="match status" value="1"/>
</dbReference>
<evidence type="ECO:0000259" key="2">
    <source>
        <dbReference type="PROSITE" id="PS50943"/>
    </source>
</evidence>
<dbReference type="InterPro" id="IPR010982">
    <property type="entry name" value="Lambda_DNA-bd_dom_sf"/>
</dbReference>
<proteinExistence type="predicted"/>
<dbReference type="PROSITE" id="PS50943">
    <property type="entry name" value="HTH_CROC1"/>
    <property type="match status" value="1"/>
</dbReference>
<dbReference type="SMART" id="SM00530">
    <property type="entry name" value="HTH_XRE"/>
    <property type="match status" value="1"/>
</dbReference>
<dbReference type="GO" id="GO:0003700">
    <property type="term" value="F:DNA-binding transcription factor activity"/>
    <property type="evidence" value="ECO:0007669"/>
    <property type="project" value="TreeGrafter"/>
</dbReference>
<dbReference type="STRING" id="112413.SAMN05421854_110117"/>
<dbReference type="Gene3D" id="1.10.260.40">
    <property type="entry name" value="lambda repressor-like DNA-binding domains"/>
    <property type="match status" value="1"/>
</dbReference>
<dbReference type="PANTHER" id="PTHR46797">
    <property type="entry name" value="HTH-TYPE TRANSCRIPTIONAL REGULATOR"/>
    <property type="match status" value="1"/>
</dbReference>
<dbReference type="AlphaFoldDB" id="A0A1I5XAD3"/>
<keyword evidence="1" id="KW-0238">DNA-binding</keyword>
<organism evidence="3 4">
    <name type="scientific">Amycolatopsis rubida</name>
    <dbReference type="NCBI Taxonomy" id="112413"/>
    <lineage>
        <taxon>Bacteria</taxon>
        <taxon>Bacillati</taxon>
        <taxon>Actinomycetota</taxon>
        <taxon>Actinomycetes</taxon>
        <taxon>Pseudonocardiales</taxon>
        <taxon>Pseudonocardiaceae</taxon>
        <taxon>Amycolatopsis</taxon>
    </lineage>
</organism>
<accession>A0A1I5XAD3</accession>
<dbReference type="CDD" id="cd00093">
    <property type="entry name" value="HTH_XRE"/>
    <property type="match status" value="1"/>
</dbReference>
<evidence type="ECO:0000313" key="4">
    <source>
        <dbReference type="Proteomes" id="UP000199137"/>
    </source>
</evidence>
<feature type="domain" description="HTH cro/C1-type" evidence="2">
    <location>
        <begin position="11"/>
        <end position="66"/>
    </location>
</feature>
<dbReference type="RefSeq" id="WP_143132543.1">
    <property type="nucleotide sequence ID" value="NZ_FOWC01000010.1"/>
</dbReference>
<protein>
    <submittedName>
        <fullName evidence="3">Helix-turn-helix domain-containing protein</fullName>
    </submittedName>
</protein>
<evidence type="ECO:0000256" key="1">
    <source>
        <dbReference type="ARBA" id="ARBA00023125"/>
    </source>
</evidence>
<dbReference type="PANTHER" id="PTHR46797:SF1">
    <property type="entry name" value="METHYLPHOSPHONATE SYNTHASE"/>
    <property type="match status" value="1"/>
</dbReference>
<gene>
    <name evidence="3" type="ORF">SAMN05421854_110117</name>
</gene>
<reference evidence="3 4" key="1">
    <citation type="submission" date="2016-10" db="EMBL/GenBank/DDBJ databases">
        <authorList>
            <person name="de Groot N.N."/>
        </authorList>
    </citation>
    <scope>NUCLEOTIDE SEQUENCE [LARGE SCALE GENOMIC DNA]</scope>
    <source>
        <strain evidence="3 4">DSM 44637</strain>
    </source>
</reference>
<sequence length="398" mass="41961">MSETAEIGARVREAREERGMSQQELADEAGISQSFVSRLESGARFLSERGLLETLASALGRSAAELTGRPDPIPGALVLSPLSAALSAATWDEVPDVPARPVDELARLAAEANRASADARYVVAGGSLGALLVELHVQAVAGPARDRRAALAALCEACIVAVGIARSLGDYPVALVAGERARAAAARLEDPVRAGFASMSTAIVQARIVDRPAALATATTALAALDRADPDADNPAEAEAAGMLHLALAQVHAKARDRDTAFAHLAEAAALASRTGERRTLCYDFGPANTVAWDLSAHAELGLGPQRAEQVVRRRGYRAGLVSLDRCGALEFDLCRCFAQDPEGSRDDRALDHLNRAYLAAPERVGADPLFGPLVEGLERRGRHQDDELLDALKTRVP</sequence>
<dbReference type="EMBL" id="FOWC01000010">
    <property type="protein sequence ID" value="SFQ28806.1"/>
    <property type="molecule type" value="Genomic_DNA"/>
</dbReference>
<dbReference type="GO" id="GO:0005829">
    <property type="term" value="C:cytosol"/>
    <property type="evidence" value="ECO:0007669"/>
    <property type="project" value="TreeGrafter"/>
</dbReference>